<proteinExistence type="predicted"/>
<feature type="region of interest" description="Disordered" evidence="1">
    <location>
        <begin position="337"/>
        <end position="412"/>
    </location>
</feature>
<dbReference type="OrthoDB" id="2690175at2759"/>
<reference evidence="3" key="2">
    <citation type="submission" date="2015-01" db="EMBL/GenBank/DDBJ databases">
        <title>Evolutionary Origins and Diversification of the Mycorrhizal Mutualists.</title>
        <authorList>
            <consortium name="DOE Joint Genome Institute"/>
            <consortium name="Mycorrhizal Genomics Consortium"/>
            <person name="Kohler A."/>
            <person name="Kuo A."/>
            <person name="Nagy L.G."/>
            <person name="Floudas D."/>
            <person name="Copeland A."/>
            <person name="Barry K.W."/>
            <person name="Cichocki N."/>
            <person name="Veneault-Fourrey C."/>
            <person name="LaButti K."/>
            <person name="Lindquist E.A."/>
            <person name="Lipzen A."/>
            <person name="Lundell T."/>
            <person name="Morin E."/>
            <person name="Murat C."/>
            <person name="Riley R."/>
            <person name="Ohm R."/>
            <person name="Sun H."/>
            <person name="Tunlid A."/>
            <person name="Henrissat B."/>
            <person name="Grigoriev I.V."/>
            <person name="Hibbett D.S."/>
            <person name="Martin F."/>
        </authorList>
    </citation>
    <scope>NUCLEOTIDE SEQUENCE [LARGE SCALE GENOMIC DNA]</scope>
    <source>
        <strain evidence="3">F 1598</strain>
    </source>
</reference>
<feature type="compositionally biased region" description="Acidic residues" evidence="1">
    <location>
        <begin position="403"/>
        <end position="412"/>
    </location>
</feature>
<keyword evidence="3" id="KW-1185">Reference proteome</keyword>
<dbReference type="EMBL" id="KN832983">
    <property type="protein sequence ID" value="KIM85937.1"/>
    <property type="molecule type" value="Genomic_DNA"/>
</dbReference>
<feature type="compositionally biased region" description="Polar residues" evidence="1">
    <location>
        <begin position="28"/>
        <end position="42"/>
    </location>
</feature>
<feature type="compositionally biased region" description="Acidic residues" evidence="1">
    <location>
        <begin position="137"/>
        <end position="152"/>
    </location>
</feature>
<feature type="region of interest" description="Disordered" evidence="1">
    <location>
        <begin position="269"/>
        <end position="311"/>
    </location>
</feature>
<protein>
    <submittedName>
        <fullName evidence="2">Uncharacterized protein</fullName>
    </submittedName>
</protein>
<name>A0A0C3C8A1_PILCF</name>
<feature type="compositionally biased region" description="Polar residues" evidence="1">
    <location>
        <begin position="360"/>
        <end position="388"/>
    </location>
</feature>
<feature type="compositionally biased region" description="Polar residues" evidence="1">
    <location>
        <begin position="62"/>
        <end position="71"/>
    </location>
</feature>
<dbReference type="Proteomes" id="UP000054166">
    <property type="component" value="Unassembled WGS sequence"/>
</dbReference>
<evidence type="ECO:0000256" key="1">
    <source>
        <dbReference type="SAM" id="MobiDB-lite"/>
    </source>
</evidence>
<organism evidence="2 3">
    <name type="scientific">Piloderma croceum (strain F 1598)</name>
    <dbReference type="NCBI Taxonomy" id="765440"/>
    <lineage>
        <taxon>Eukaryota</taxon>
        <taxon>Fungi</taxon>
        <taxon>Dikarya</taxon>
        <taxon>Basidiomycota</taxon>
        <taxon>Agaricomycotina</taxon>
        <taxon>Agaricomycetes</taxon>
        <taxon>Agaricomycetidae</taxon>
        <taxon>Atheliales</taxon>
        <taxon>Atheliaceae</taxon>
        <taxon>Piloderma</taxon>
    </lineage>
</organism>
<evidence type="ECO:0000313" key="3">
    <source>
        <dbReference type="Proteomes" id="UP000054166"/>
    </source>
</evidence>
<dbReference type="AlphaFoldDB" id="A0A0C3C8A1"/>
<gene>
    <name evidence="2" type="ORF">PILCRDRAFT_5038</name>
</gene>
<dbReference type="InParanoid" id="A0A0C3C8A1"/>
<feature type="compositionally biased region" description="Basic residues" evidence="1">
    <location>
        <begin position="269"/>
        <end position="279"/>
    </location>
</feature>
<feature type="region of interest" description="Disordered" evidence="1">
    <location>
        <begin position="1"/>
        <end position="152"/>
    </location>
</feature>
<sequence>MSNKHEKERRAAHSARHTQSKASPACKTRSSAAKAQKTASLSPSQPAPPNARPKPKAAYKGSKSSTTTRPNMPQEEASTEFPAVSDAVQGLLDLRGGNPKSMSPKPEDEIITGSEGEEEVSKHGKRKRNGLVSKGEDNDDESDSSDDKDNDTEAVFDIPFAVPLDGAMDTLVIKSNVSWTDLCFQLADAMVKPASQLNLRYKYSTNARNMAPNHLANAVHLPELIEGAKDGLEAMACAKSKARANGKKPKPFKVEITDLDAGKDKGKVKCIKAKHKKKKDSSESSDSNEDDDKNANKKKHKKKGQSQQACIVLPSGSHYQLTMVDKSLWGMMMTQDHKSTTVPPRQLRLEDANPEGTKPVRSTKNSKPPAQTTPAASLSRHPQFTPTPHQRRYRYKMPSSDPPELDDPTLFP</sequence>
<dbReference type="HOGENOM" id="CLU_667496_0_0_1"/>
<reference evidence="2 3" key="1">
    <citation type="submission" date="2014-04" db="EMBL/GenBank/DDBJ databases">
        <authorList>
            <consortium name="DOE Joint Genome Institute"/>
            <person name="Kuo A."/>
            <person name="Tarkka M."/>
            <person name="Buscot F."/>
            <person name="Kohler A."/>
            <person name="Nagy L.G."/>
            <person name="Floudas D."/>
            <person name="Copeland A."/>
            <person name="Barry K.W."/>
            <person name="Cichocki N."/>
            <person name="Veneault-Fourrey C."/>
            <person name="LaButti K."/>
            <person name="Lindquist E.A."/>
            <person name="Lipzen A."/>
            <person name="Lundell T."/>
            <person name="Morin E."/>
            <person name="Murat C."/>
            <person name="Sun H."/>
            <person name="Tunlid A."/>
            <person name="Henrissat B."/>
            <person name="Grigoriev I.V."/>
            <person name="Hibbett D.S."/>
            <person name="Martin F."/>
            <person name="Nordberg H.P."/>
            <person name="Cantor M.N."/>
            <person name="Hua S.X."/>
        </authorList>
    </citation>
    <scope>NUCLEOTIDE SEQUENCE [LARGE SCALE GENOMIC DNA]</scope>
    <source>
        <strain evidence="2 3">F 1598</strain>
    </source>
</reference>
<feature type="compositionally biased region" description="Basic and acidic residues" evidence="1">
    <location>
        <begin position="1"/>
        <end position="11"/>
    </location>
</feature>
<accession>A0A0C3C8A1</accession>
<evidence type="ECO:0000313" key="2">
    <source>
        <dbReference type="EMBL" id="KIM85937.1"/>
    </source>
</evidence>